<dbReference type="GO" id="GO:0050660">
    <property type="term" value="F:flavin adenine dinucleotide binding"/>
    <property type="evidence" value="ECO:0007669"/>
    <property type="project" value="InterPro"/>
</dbReference>
<dbReference type="AlphaFoldDB" id="A0A8E2FEL8"/>
<reference evidence="7 8" key="1">
    <citation type="journal article" date="2016" name="Nat. Commun.">
        <title>Ectomycorrhizal ecology is imprinted in the genome of the dominant symbiotic fungus Cenococcum geophilum.</title>
        <authorList>
            <consortium name="DOE Joint Genome Institute"/>
            <person name="Peter M."/>
            <person name="Kohler A."/>
            <person name="Ohm R.A."/>
            <person name="Kuo A."/>
            <person name="Krutzmann J."/>
            <person name="Morin E."/>
            <person name="Arend M."/>
            <person name="Barry K.W."/>
            <person name="Binder M."/>
            <person name="Choi C."/>
            <person name="Clum A."/>
            <person name="Copeland A."/>
            <person name="Grisel N."/>
            <person name="Haridas S."/>
            <person name="Kipfer T."/>
            <person name="LaButti K."/>
            <person name="Lindquist E."/>
            <person name="Lipzen A."/>
            <person name="Maire R."/>
            <person name="Meier B."/>
            <person name="Mihaltcheva S."/>
            <person name="Molinier V."/>
            <person name="Murat C."/>
            <person name="Poggeler S."/>
            <person name="Quandt C.A."/>
            <person name="Sperisen C."/>
            <person name="Tritt A."/>
            <person name="Tisserant E."/>
            <person name="Crous P.W."/>
            <person name="Henrissat B."/>
            <person name="Nehls U."/>
            <person name="Egli S."/>
            <person name="Spatafora J.W."/>
            <person name="Grigoriev I.V."/>
            <person name="Martin F.M."/>
        </authorList>
    </citation>
    <scope>NUCLEOTIDE SEQUENCE [LARGE SCALE GENOMIC DNA]</scope>
    <source>
        <strain evidence="7 8">CBS 207.34</strain>
    </source>
</reference>
<protein>
    <submittedName>
        <fullName evidence="7">Fructosyl amine:oxygen oxidoreductase</fullName>
    </submittedName>
</protein>
<evidence type="ECO:0000313" key="8">
    <source>
        <dbReference type="Proteomes" id="UP000250140"/>
    </source>
</evidence>
<organism evidence="7 8">
    <name type="scientific">Glonium stellatum</name>
    <dbReference type="NCBI Taxonomy" id="574774"/>
    <lineage>
        <taxon>Eukaryota</taxon>
        <taxon>Fungi</taxon>
        <taxon>Dikarya</taxon>
        <taxon>Ascomycota</taxon>
        <taxon>Pezizomycotina</taxon>
        <taxon>Dothideomycetes</taxon>
        <taxon>Pleosporomycetidae</taxon>
        <taxon>Gloniales</taxon>
        <taxon>Gloniaceae</taxon>
        <taxon>Glonium</taxon>
    </lineage>
</organism>
<dbReference type="InterPro" id="IPR045170">
    <property type="entry name" value="MTOX"/>
</dbReference>
<dbReference type="SUPFAM" id="SSF51905">
    <property type="entry name" value="FAD/NAD(P)-binding domain"/>
    <property type="match status" value="1"/>
</dbReference>
<feature type="domain" description="FAD dependent oxidoreductase" evidence="6">
    <location>
        <begin position="10"/>
        <end position="360"/>
    </location>
</feature>
<dbReference type="InterPro" id="IPR006076">
    <property type="entry name" value="FAD-dep_OxRdtase"/>
</dbReference>
<dbReference type="OrthoDB" id="2219495at2759"/>
<evidence type="ECO:0000256" key="1">
    <source>
        <dbReference type="ARBA" id="ARBA00001974"/>
    </source>
</evidence>
<evidence type="ECO:0000256" key="5">
    <source>
        <dbReference type="ARBA" id="ARBA00023002"/>
    </source>
</evidence>
<keyword evidence="8" id="KW-1185">Reference proteome</keyword>
<dbReference type="PANTHER" id="PTHR10961:SF24">
    <property type="entry name" value="HYPOTHETICAL FRUCTOSYL AMINE:OXYGEN OXIDOREDUCTASE (EUROFUNG)"/>
    <property type="match status" value="1"/>
</dbReference>
<dbReference type="InterPro" id="IPR036188">
    <property type="entry name" value="FAD/NAD-bd_sf"/>
</dbReference>
<dbReference type="Gene3D" id="3.50.50.60">
    <property type="entry name" value="FAD/NAD(P)-binding domain"/>
    <property type="match status" value="3"/>
</dbReference>
<evidence type="ECO:0000256" key="2">
    <source>
        <dbReference type="ARBA" id="ARBA00010989"/>
    </source>
</evidence>
<comment type="similarity">
    <text evidence="2">Belongs to the MSOX/MTOX family.</text>
</comment>
<comment type="cofactor">
    <cofactor evidence="1">
        <name>FAD</name>
        <dbReference type="ChEBI" id="CHEBI:57692"/>
    </cofactor>
</comment>
<evidence type="ECO:0000256" key="3">
    <source>
        <dbReference type="ARBA" id="ARBA00022630"/>
    </source>
</evidence>
<dbReference type="GO" id="GO:0008115">
    <property type="term" value="F:sarcosine oxidase activity"/>
    <property type="evidence" value="ECO:0007669"/>
    <property type="project" value="TreeGrafter"/>
</dbReference>
<evidence type="ECO:0000313" key="7">
    <source>
        <dbReference type="EMBL" id="OCL15285.1"/>
    </source>
</evidence>
<dbReference type="Proteomes" id="UP000250140">
    <property type="component" value="Unassembled WGS sequence"/>
</dbReference>
<keyword evidence="3" id="KW-0285">Flavoprotein</keyword>
<keyword evidence="5" id="KW-0560">Oxidoreductase</keyword>
<sequence>MSPLNHKSAILIIGGGTWGCSAALQLARRGHRRIKVLDSSRFPSPSAAGNDINKIAEEANLPFENDSDKDYAWNRIHQLAMDAWKHDPLYAPFYHPTGFIMSACGSEAYNQVLKYVSGRESQFMTLRNAADFRATMPKGILTGDFPQWRGFWQKDGAGWVFARGALEAIHAEAERLGVEFVAGSLQGKVEALLYSDDGFTILGARTTDGAQHIADQTILAAASTNRVDRWYTKTYQFSSMPSAASSSNQTDASNHEMKICDEHPGYCNFVRVNGELRSVPFVRQQIPLEAEQRMRRLLHESMPTLESHEFSFARVCWDADTVDRLFLIDRHPKYAGLVLAVGGSGHGFMTMPAAGIIVADVLEGILETRLRTMLRWRPETAVDRNWQDTQDRFGADGKVMDFRDVRKWTQIRGDDAKL</sequence>
<evidence type="ECO:0000256" key="4">
    <source>
        <dbReference type="ARBA" id="ARBA00022827"/>
    </source>
</evidence>
<name>A0A8E2FEL8_9PEZI</name>
<dbReference type="EMBL" id="KV748465">
    <property type="protein sequence ID" value="OCL15285.1"/>
    <property type="molecule type" value="Genomic_DNA"/>
</dbReference>
<accession>A0A8E2FEL8</accession>
<dbReference type="PANTHER" id="PTHR10961">
    <property type="entry name" value="PEROXISOMAL SARCOSINE OXIDASE"/>
    <property type="match status" value="1"/>
</dbReference>
<evidence type="ECO:0000259" key="6">
    <source>
        <dbReference type="Pfam" id="PF01266"/>
    </source>
</evidence>
<keyword evidence="4" id="KW-0274">FAD</keyword>
<gene>
    <name evidence="7" type="ORF">AOQ84DRAFT_410482</name>
</gene>
<proteinExistence type="inferred from homology"/>
<dbReference type="Pfam" id="PF01266">
    <property type="entry name" value="DAO"/>
    <property type="match status" value="1"/>
</dbReference>
<dbReference type="GO" id="GO:0051698">
    <property type="term" value="F:saccharopine oxidase activity"/>
    <property type="evidence" value="ECO:0007669"/>
    <property type="project" value="TreeGrafter"/>
</dbReference>